<dbReference type="GO" id="GO:0006506">
    <property type="term" value="P:GPI anchor biosynthetic process"/>
    <property type="evidence" value="ECO:0007669"/>
    <property type="project" value="InterPro"/>
</dbReference>
<sequence length="744" mass="84071">MDRCRIWWPRQQHQSELESVSTRYLLFGWLFPHAGSVDIVVAAFVSQGEILQSFPNLDTFQTAVFSSNKRMPTVLQESAAFTILGDCVVHLPRDFEGCCVKQKYQPLRSQVVQTQHSDTKQDCSIAFNGPLGIEDQDQSESNGKWECDCSVLDGFLDTYKKSVVKGGDWVHFCCKPDKSLKCNLNQIPVLHHLYLDDQKAEINHCHVILYDIPVAGRNHFSLGEDAPYRMKSPFKKPNWINNLQKRRPFLDLDPIVLALNCSNSARLSVAWKTTNNSSAAHFLFATVFDALVQVVQHFTGIILASVSTIIYIFIQLFRKCLSHVSEHFILQKVFRHSWKNMHLRCSQILYWPIFLQDTSLSSSVNVEYAHRAAIQKHALWSNIIMDLLMGFILGAALLLNMETICSWIFALLHYMTDAVLRSGCVWLMGVPAGFKLNTELAELLGMISLNAIQIYSTLWFMVGGFLRHIIQGLAFSGILLGFTVPVSIFIDIIQLATLHVTMLQWLISLIYSRQIQTVTSLWRLFRGRKWNPLRQRLDSYDYTVEQHVVGSLLFTPVLLLLPTASIFYIFFSILSSTIICLCIVLETAICIIHSTPYAAVILWVTRRQRFPAGLMFLPMSSSSVSTDDDALSVEYHSTSLSGERETDEPIHVHSVPLVSELNCNYNTLGQVIGPHYQKVFNGIALPFCNQLAHGILRGTRYLQHCICRLHHCPGCILALENTGCFAVAQPSGGGIKSSPLMINY</sequence>
<dbReference type="EMBL" id="LT934119">
    <property type="protein sequence ID" value="VAI22572.1"/>
    <property type="molecule type" value="Genomic_DNA"/>
</dbReference>
<dbReference type="AlphaFoldDB" id="A0A9R0TYV1"/>
<evidence type="ECO:0000256" key="1">
    <source>
        <dbReference type="SAM" id="Phobius"/>
    </source>
</evidence>
<evidence type="ECO:0000313" key="2">
    <source>
        <dbReference type="EMBL" id="VAI22572.1"/>
    </source>
</evidence>
<feature type="transmembrane region" description="Helical" evidence="1">
    <location>
        <begin position="473"/>
        <end position="496"/>
    </location>
</feature>
<dbReference type="InterPro" id="IPR007720">
    <property type="entry name" value="PigQ/GPI1"/>
</dbReference>
<keyword evidence="3" id="KW-1185">Reference proteome</keyword>
<organism evidence="2 3">
    <name type="scientific">Triticum turgidum subsp. durum</name>
    <name type="common">Durum wheat</name>
    <name type="synonym">Triticum durum</name>
    <dbReference type="NCBI Taxonomy" id="4567"/>
    <lineage>
        <taxon>Eukaryota</taxon>
        <taxon>Viridiplantae</taxon>
        <taxon>Streptophyta</taxon>
        <taxon>Embryophyta</taxon>
        <taxon>Tracheophyta</taxon>
        <taxon>Spermatophyta</taxon>
        <taxon>Magnoliopsida</taxon>
        <taxon>Liliopsida</taxon>
        <taxon>Poales</taxon>
        <taxon>Poaceae</taxon>
        <taxon>BOP clade</taxon>
        <taxon>Pooideae</taxon>
        <taxon>Triticodae</taxon>
        <taxon>Triticeae</taxon>
        <taxon>Triticinae</taxon>
        <taxon>Triticum</taxon>
    </lineage>
</organism>
<protein>
    <submittedName>
        <fullName evidence="2">Uncharacterized protein</fullName>
    </submittedName>
</protein>
<keyword evidence="1" id="KW-0812">Transmembrane</keyword>
<gene>
    <name evidence="2" type="ORF">TRITD_5Av1G210330</name>
</gene>
<reference evidence="2 3" key="1">
    <citation type="submission" date="2017-09" db="EMBL/GenBank/DDBJ databases">
        <authorList>
            <consortium name="International Durum Wheat Genome Sequencing Consortium (IDWGSC)"/>
            <person name="Milanesi L."/>
        </authorList>
    </citation>
    <scope>NUCLEOTIDE SEQUENCE [LARGE SCALE GENOMIC DNA]</scope>
    <source>
        <strain evidence="3">cv. Svevo</strain>
    </source>
</reference>
<accession>A0A9R0TYV1</accession>
<name>A0A9R0TYV1_TRITD</name>
<proteinExistence type="predicted"/>
<keyword evidence="1" id="KW-1133">Transmembrane helix</keyword>
<dbReference type="Proteomes" id="UP000324705">
    <property type="component" value="Chromosome 5A"/>
</dbReference>
<feature type="transmembrane region" description="Helical" evidence="1">
    <location>
        <begin position="546"/>
        <end position="570"/>
    </location>
</feature>
<feature type="transmembrane region" description="Helical" evidence="1">
    <location>
        <begin position="294"/>
        <end position="314"/>
    </location>
</feature>
<feature type="transmembrane region" description="Helical" evidence="1">
    <location>
        <begin position="443"/>
        <end position="466"/>
    </location>
</feature>
<dbReference type="PANTHER" id="PTHR47555">
    <property type="entry name" value="N-ACETYLGLUCOSAMINYL TRANSFERASE COMPONENT FAMILY PROTEIN / GPI1 FAMILY PROTEIN"/>
    <property type="match status" value="1"/>
</dbReference>
<dbReference type="Gramene" id="TRITD5Av1G210330.6">
    <property type="protein sequence ID" value="TRITD5Av1G210330.6"/>
    <property type="gene ID" value="TRITD5Av1G210330"/>
</dbReference>
<dbReference type="OMA" id="CECYGQW"/>
<feature type="transmembrane region" description="Helical" evidence="1">
    <location>
        <begin position="576"/>
        <end position="605"/>
    </location>
</feature>
<dbReference type="GO" id="GO:0016020">
    <property type="term" value="C:membrane"/>
    <property type="evidence" value="ECO:0007669"/>
    <property type="project" value="InterPro"/>
</dbReference>
<dbReference type="PANTHER" id="PTHR47555:SF2">
    <property type="entry name" value="N-ACETYLGLUCOSAMINYL TRANSFERASE COMPONENT FAMILY PROTEIN _ GPI1 FAMILY PROTEIN"/>
    <property type="match status" value="1"/>
</dbReference>
<feature type="transmembrane region" description="Helical" evidence="1">
    <location>
        <begin position="387"/>
        <end position="412"/>
    </location>
</feature>
<evidence type="ECO:0000313" key="3">
    <source>
        <dbReference type="Proteomes" id="UP000324705"/>
    </source>
</evidence>
<keyword evidence="1" id="KW-0472">Membrane</keyword>
<dbReference type="Pfam" id="PF05024">
    <property type="entry name" value="Gpi1"/>
    <property type="match status" value="1"/>
</dbReference>